<comment type="caution">
    <text evidence="2">The sequence shown here is derived from an EMBL/GenBank/DDBJ whole genome shotgun (WGS) entry which is preliminary data.</text>
</comment>
<organism evidence="2 3">
    <name type="scientific">Chelonobacter oris</name>
    <dbReference type="NCBI Taxonomy" id="505317"/>
    <lineage>
        <taxon>Bacteria</taxon>
        <taxon>Pseudomonadati</taxon>
        <taxon>Pseudomonadota</taxon>
        <taxon>Gammaproteobacteria</taxon>
        <taxon>Pasteurellales</taxon>
        <taxon>Pasteurellaceae</taxon>
        <taxon>Chelonobacter</taxon>
    </lineage>
</organism>
<keyword evidence="3" id="KW-1185">Reference proteome</keyword>
<dbReference type="InterPro" id="IPR010069">
    <property type="entry name" value="CdiA_FHA1_rpt"/>
</dbReference>
<evidence type="ECO:0008006" key="4">
    <source>
        <dbReference type="Google" id="ProtNLM"/>
    </source>
</evidence>
<accession>A0A0A3AJD2</accession>
<protein>
    <recommendedName>
        <fullName evidence="4">Filamentous haemagglutinin FhaB/tRNA nuclease CdiA-like TPS domain-containing protein</fullName>
    </recommendedName>
</protein>
<dbReference type="NCBIfam" id="TIGR01731">
    <property type="entry name" value="fil_hemag_20aa"/>
    <property type="match status" value="10"/>
</dbReference>
<dbReference type="Proteomes" id="UP000030380">
    <property type="component" value="Unassembled WGS sequence"/>
</dbReference>
<dbReference type="STRING" id="505317.OA57_11630"/>
<evidence type="ECO:0000256" key="1">
    <source>
        <dbReference type="SAM" id="MobiDB-lite"/>
    </source>
</evidence>
<evidence type="ECO:0000313" key="2">
    <source>
        <dbReference type="EMBL" id="KGQ69436.1"/>
    </source>
</evidence>
<reference evidence="2 3" key="1">
    <citation type="submission" date="2014-11" db="EMBL/GenBank/DDBJ databases">
        <title>Draft genome sequence of Chelonobacter oris 1662T, associated with respiratory disease in Hermann's Tortoises.</title>
        <authorList>
            <person name="Kudirkiene E."/>
            <person name="Hansen M.J."/>
            <person name="Bojesen A.M."/>
        </authorList>
    </citation>
    <scope>NUCLEOTIDE SEQUENCE [LARGE SCALE GENOMIC DNA]</scope>
    <source>
        <strain evidence="2 3">1662</strain>
    </source>
</reference>
<sequence length="1539" mass="167134">QNGFIGSRQTQLLTLSGQLDNRQGKIVANGMATLKAIGKINNAGGMINTHGLALSTANTLTNRQGLIASRDRLNLTAEDKIENQQGHIIAETALSVNSDMLNNTEQGEITTAGQMSITVSNIDNQGGSLRAEQDLILRAADIQNQRVADNGSFIQAGQTLTIDTRQLNNSDTKAAASQTAPMQGMAASHIRLTAQALDNQRGGVYADNSVTLTLAQKLDNQEGELIALKTLSLAGDTLQIINRQGVIESGEQLSIQAKRLSGDGKIESHGTLSIGLQDDFVSTTDMKAKTNFVFSTAGHLINQAQLFSEGTLQLNANDLVNTETGIIHGADTKISLNNRLNNKGLINSDNENGGAKTVIKGNIIENIGSGRIYGDYVALQAEKILNMDDLIQGEIKSGTIASREKLILAAKDIINETRHYTEDKKNGATLYSDGEMIFGRTLNQADEAEGVAEHLWNRSGIIEAVKKINLNVRETINSNEHFSTQILEYPEEGDRNSIEYIILNPVNQDLNTGHRVKIDRFVQVGLGNGVYDHGWNKNLNRKLADDELDAGYIPEANTTNCLKADNSLCYYKPTTLYVENDAIWERFDVSAPKESAPDLSHLPIVREEPKKPWIWFSSNGSRRFEEYLKDLQAYKLEVEAYNEALNPYKEWVEKKADSFAQLNTKIQQHNSQYNTNLSERWSIKVNEKKVFKTTVKTSLPGQILAGGDILLGSNSLINDKSTIISGGEIVSSSAAELIQNKTAWGETRAEYHGIKHWYDAWSDGGPFGSKWRWHGDQEGPVLRIEKLPLDLKMYSVIEHAVPQRVAAVETVNLPNSDDSLPSIKLASGVSLDLSSETQTNLQPTTLSAPSRVAGIRELGELQPIEVRSMQVDTRLPAQSLYKINPDAESHYLIETDPDFTQYRKWLSSDYMFDQLRYEPNSMHKRLGDGYYEQRLVLEQINRLTGRQFTGEYTDFDSQYRALMEAGVSTARRFNLRPGIRLTNAQVAQLTTDIVWLESESIILSDGSKADVLVPKVYVVTKPDDLKGSGSLLSADKLNLNTRHLINDGVLAGRQLIKLSGGSLNNAGQISGDIFIADITGNMENLGGAIEANQALLLNVGGDITLANTTSASEVDLTGYQRTETQLSRKGLLYVKGEHGMLQMSATNIAANGVDIINQGRGLTRISAKNDLSLGVTNIDISEKMGVGDHYRNTSEEHVIVSRIQGGGDVKLDAKNIYSEGAEIEAGQKLIALAENNIVLNAVANSSNYEEFHHNKHSSALSKSSETMFDSLNQIQQKGSHLSGESILLKAGNDIQLTGGSIVAERDADMMAQNNIDILAATNQYQEVHRRETKKSGLMSSGGIGVTFGSKSESHHYDEKGITQSDARATIGSLGGNVTIAAGNHANVLATDLIAQADKSINIQGKTLKVEAGKDIIDSAERHEFKQSGLTVALSTPVTDAAFAMQKNLKRSAAVKDSRLSALYKVKAATEAAMAAQSAAATADTLGSMANGAMQEGAVSHPQVKVSVSVGASQSTQTGNSTQVTHSGSEFNAGNINLTA</sequence>
<proteinExistence type="predicted"/>
<gene>
    <name evidence="2" type="ORF">OA57_11630</name>
</gene>
<dbReference type="Pfam" id="PF13332">
    <property type="entry name" value="Fil_haemagg_2"/>
    <property type="match status" value="2"/>
</dbReference>
<dbReference type="InterPro" id="IPR025157">
    <property type="entry name" value="Hemagglutinin_rpt"/>
</dbReference>
<dbReference type="EMBL" id="JSUM01000021">
    <property type="protein sequence ID" value="KGQ69436.1"/>
    <property type="molecule type" value="Genomic_DNA"/>
</dbReference>
<name>A0A0A3AJD2_9PAST</name>
<feature type="region of interest" description="Disordered" evidence="1">
    <location>
        <begin position="1509"/>
        <end position="1539"/>
    </location>
</feature>
<evidence type="ECO:0000313" key="3">
    <source>
        <dbReference type="Proteomes" id="UP000030380"/>
    </source>
</evidence>
<feature type="non-terminal residue" evidence="2">
    <location>
        <position position="1"/>
    </location>
</feature>
<dbReference type="GO" id="GO:0003824">
    <property type="term" value="F:catalytic activity"/>
    <property type="evidence" value="ECO:0007669"/>
    <property type="project" value="UniProtKB-ARBA"/>
</dbReference>
<feature type="non-terminal residue" evidence="2">
    <location>
        <position position="1539"/>
    </location>
</feature>